<dbReference type="EMBL" id="JARTCD010000001">
    <property type="protein sequence ID" value="KAJ8663794.1"/>
    <property type="molecule type" value="Genomic_DNA"/>
</dbReference>
<keyword evidence="3" id="KW-1185">Reference proteome</keyword>
<sequence>MYTVGWQTPQPSSSQVHQTPQPSSSQPHPPHPQLRLRQHAPQYQVNVSSYRRQDEDLAFVGVDYGFHTLATSVPMTEETVRYHLKSLNNAMSCTKDESE</sequence>
<evidence type="ECO:0000256" key="1">
    <source>
        <dbReference type="SAM" id="MobiDB-lite"/>
    </source>
</evidence>
<dbReference type="AlphaFoldDB" id="A0AAD8DIB0"/>
<gene>
    <name evidence="2" type="ORF">O0I10_000068</name>
</gene>
<protein>
    <submittedName>
        <fullName evidence="2">Uncharacterized protein</fullName>
    </submittedName>
</protein>
<dbReference type="RefSeq" id="XP_058348706.1">
    <property type="nucleotide sequence ID" value="XM_058480183.1"/>
</dbReference>
<name>A0AAD8DIB0_9FUNG</name>
<proteinExistence type="predicted"/>
<reference evidence="2 3" key="1">
    <citation type="submission" date="2023-03" db="EMBL/GenBank/DDBJ databases">
        <title>Genome sequence of Lichtheimia ornata CBS 291.66.</title>
        <authorList>
            <person name="Mohabir J.T."/>
            <person name="Shea T.P."/>
            <person name="Kurbessoian T."/>
            <person name="Berby B."/>
            <person name="Fontaine J."/>
            <person name="Livny J."/>
            <person name="Gnirke A."/>
            <person name="Stajich J.E."/>
            <person name="Cuomo C.A."/>
        </authorList>
    </citation>
    <scope>NUCLEOTIDE SEQUENCE [LARGE SCALE GENOMIC DNA]</scope>
    <source>
        <strain evidence="2">CBS 291.66</strain>
    </source>
</reference>
<feature type="region of interest" description="Disordered" evidence="1">
    <location>
        <begin position="1"/>
        <end position="39"/>
    </location>
</feature>
<feature type="compositionally biased region" description="Low complexity" evidence="1">
    <location>
        <begin position="7"/>
        <end position="26"/>
    </location>
</feature>
<evidence type="ECO:0000313" key="3">
    <source>
        <dbReference type="Proteomes" id="UP001234581"/>
    </source>
</evidence>
<accession>A0AAD8DIB0</accession>
<dbReference type="GeneID" id="83207490"/>
<organism evidence="2 3">
    <name type="scientific">Lichtheimia ornata</name>
    <dbReference type="NCBI Taxonomy" id="688661"/>
    <lineage>
        <taxon>Eukaryota</taxon>
        <taxon>Fungi</taxon>
        <taxon>Fungi incertae sedis</taxon>
        <taxon>Mucoromycota</taxon>
        <taxon>Mucoromycotina</taxon>
        <taxon>Mucoromycetes</taxon>
        <taxon>Mucorales</taxon>
        <taxon>Lichtheimiaceae</taxon>
        <taxon>Lichtheimia</taxon>
    </lineage>
</organism>
<dbReference type="Proteomes" id="UP001234581">
    <property type="component" value="Unassembled WGS sequence"/>
</dbReference>
<comment type="caution">
    <text evidence="2">The sequence shown here is derived from an EMBL/GenBank/DDBJ whole genome shotgun (WGS) entry which is preliminary data.</text>
</comment>
<evidence type="ECO:0000313" key="2">
    <source>
        <dbReference type="EMBL" id="KAJ8663794.1"/>
    </source>
</evidence>